<dbReference type="Pfam" id="PF13466">
    <property type="entry name" value="STAS_2"/>
    <property type="match status" value="1"/>
</dbReference>
<dbReference type="eggNOG" id="COG1366">
    <property type="taxonomic scope" value="Bacteria"/>
</dbReference>
<name>A0A061SSL3_9RHOB</name>
<dbReference type="STRING" id="83219.PM02_00105"/>
<evidence type="ECO:0000313" key="2">
    <source>
        <dbReference type="EMBL" id="KAJ04666.1"/>
    </source>
</evidence>
<dbReference type="InterPro" id="IPR058548">
    <property type="entry name" value="MlaB-like_STAS"/>
</dbReference>
<feature type="domain" description="STAS" evidence="1">
    <location>
        <begin position="13"/>
        <end position="96"/>
    </location>
</feature>
<keyword evidence="3" id="KW-1185">Reference proteome</keyword>
<organism evidence="2 3">
    <name type="scientific">Sulfitobacter mediterraneus</name>
    <dbReference type="NCBI Taxonomy" id="83219"/>
    <lineage>
        <taxon>Bacteria</taxon>
        <taxon>Pseudomonadati</taxon>
        <taxon>Pseudomonadota</taxon>
        <taxon>Alphaproteobacteria</taxon>
        <taxon>Rhodobacterales</taxon>
        <taxon>Roseobacteraceae</taxon>
        <taxon>Sulfitobacter</taxon>
    </lineage>
</organism>
<dbReference type="PROSITE" id="PS50801">
    <property type="entry name" value="STAS"/>
    <property type="match status" value="1"/>
</dbReference>
<dbReference type="PROSITE" id="PS51257">
    <property type="entry name" value="PROKAR_LIPOPROTEIN"/>
    <property type="match status" value="1"/>
</dbReference>
<evidence type="ECO:0000259" key="1">
    <source>
        <dbReference type="PROSITE" id="PS50801"/>
    </source>
</evidence>
<dbReference type="SUPFAM" id="SSF52091">
    <property type="entry name" value="SpoIIaa-like"/>
    <property type="match status" value="1"/>
</dbReference>
<dbReference type="CDD" id="cd07043">
    <property type="entry name" value="STAS_anti-anti-sigma_factors"/>
    <property type="match status" value="1"/>
</dbReference>
<dbReference type="EMBL" id="JEMU01000001">
    <property type="protein sequence ID" value="KAJ04666.1"/>
    <property type="molecule type" value="Genomic_DNA"/>
</dbReference>
<dbReference type="InterPro" id="IPR036513">
    <property type="entry name" value="STAS_dom_sf"/>
</dbReference>
<dbReference type="Proteomes" id="UP000027337">
    <property type="component" value="Unassembled WGS sequence"/>
</dbReference>
<protein>
    <submittedName>
        <fullName evidence="2">Chemotaxis protein CheX</fullName>
    </submittedName>
</protein>
<reference evidence="2 3" key="1">
    <citation type="journal article" date="2014" name="Genome Announc.">
        <title>Draft Genome Sequences of Two Isolates of the Roseobacter Group, Sulfitobacter sp. Strains 3SOLIMAR09 and 1FIGIMAR09, from Harbors of Mallorca Island (Mediterranean Sea).</title>
        <authorList>
            <person name="Mas-Llado M."/>
            <person name="Pina-Villalonga J.M."/>
            <person name="Brunet-Galmes I."/>
            <person name="Nogales B."/>
            <person name="Bosch R."/>
        </authorList>
    </citation>
    <scope>NUCLEOTIDE SEQUENCE [LARGE SCALE GENOMIC DNA]</scope>
    <source>
        <strain evidence="2 3">1FIGIMAR09</strain>
    </source>
</reference>
<dbReference type="InterPro" id="IPR002645">
    <property type="entry name" value="STAS_dom"/>
</dbReference>
<proteinExistence type="predicted"/>
<accession>A0A061SSL3</accession>
<dbReference type="Gene3D" id="3.30.750.24">
    <property type="entry name" value="STAS domain"/>
    <property type="match status" value="1"/>
</dbReference>
<comment type="caution">
    <text evidence="2">The sequence shown here is derived from an EMBL/GenBank/DDBJ whole genome shotgun (WGS) entry which is preliminary data.</text>
</comment>
<evidence type="ECO:0000313" key="3">
    <source>
        <dbReference type="Proteomes" id="UP000027337"/>
    </source>
</evidence>
<sequence>MTRCFVTEPLCPDGKLDVTAAPGLHASLLGCDGRDVQVDMTGVTSIGALCLQTLIAAARSARDNNHDFQISNTSDQVLAQMAAMGMTPELIVEGCA</sequence>
<gene>
    <name evidence="2" type="ORF">PM02_00105</name>
</gene>
<dbReference type="AlphaFoldDB" id="A0A061SSL3"/>